<evidence type="ECO:0000256" key="1">
    <source>
        <dbReference type="ARBA" id="ARBA00022574"/>
    </source>
</evidence>
<dbReference type="PROSITE" id="PS50294">
    <property type="entry name" value="WD_REPEATS_REGION"/>
    <property type="match status" value="1"/>
</dbReference>
<dbReference type="KEGG" id="qsa:O6P43_007856"/>
<sequence length="302" mass="33535">MLLVAVKQGHDKGVCHGDIKCENELITSWNWLYLTDFASCQPTYIPYNDPSNFSFFFDSGGRRLFCIAPKLVQDAPLRPSMDTFSVGLAFSQLFSVGVSHYLTYPNFSPIVKGNMISANILRKCFPLVDIETRSVFLLIGGHCQKRKKLIPDPGIRNMIQLEPESRLSAESTGLGMPSKGTTGELLQEMVAKENENFTKDSEKEGDKKSPDRSYCICGPSLKGVGNDDLYEARSGLECKLCSKQDTKRRPLTTKLTSKAVLAAAATDSASCHRDSILYLASLKWNQRLLISSSRDGTVKVWK</sequence>
<proteinExistence type="predicted"/>
<dbReference type="GO" id="GO:0071561">
    <property type="term" value="C:nucleus-vacuole junction"/>
    <property type="evidence" value="ECO:0007669"/>
    <property type="project" value="TreeGrafter"/>
</dbReference>
<feature type="repeat" description="WD" evidence="2">
    <location>
        <begin position="285"/>
        <end position="302"/>
    </location>
</feature>
<dbReference type="GO" id="GO:0016236">
    <property type="term" value="P:macroautophagy"/>
    <property type="evidence" value="ECO:0007669"/>
    <property type="project" value="InterPro"/>
</dbReference>
<dbReference type="Proteomes" id="UP001163823">
    <property type="component" value="Chromosome 4"/>
</dbReference>
<keyword evidence="4" id="KW-0808">Transferase</keyword>
<dbReference type="EMBL" id="JARAOO010000004">
    <property type="protein sequence ID" value="KAJ7969526.1"/>
    <property type="molecule type" value="Genomic_DNA"/>
</dbReference>
<dbReference type="GO" id="GO:0045324">
    <property type="term" value="P:late endosome to vacuole transport"/>
    <property type="evidence" value="ECO:0007669"/>
    <property type="project" value="InterPro"/>
</dbReference>
<evidence type="ECO:0000259" key="3">
    <source>
        <dbReference type="PROSITE" id="PS50011"/>
    </source>
</evidence>
<dbReference type="AlphaFoldDB" id="A0AAD7M5P9"/>
<dbReference type="InterPro" id="IPR000719">
    <property type="entry name" value="Prot_kinase_dom"/>
</dbReference>
<evidence type="ECO:0000313" key="4">
    <source>
        <dbReference type="EMBL" id="KAJ7969526.1"/>
    </source>
</evidence>
<dbReference type="PANTHER" id="PTHR17583:SF0">
    <property type="entry name" value="PHOSPHOINOSITIDE 3-KINASE REGULATORY SUBUNIT 4"/>
    <property type="match status" value="1"/>
</dbReference>
<dbReference type="InterPro" id="IPR001680">
    <property type="entry name" value="WD40_rpt"/>
</dbReference>
<dbReference type="GO" id="GO:0005524">
    <property type="term" value="F:ATP binding"/>
    <property type="evidence" value="ECO:0007669"/>
    <property type="project" value="InterPro"/>
</dbReference>
<dbReference type="GO" id="GO:0005770">
    <property type="term" value="C:late endosome"/>
    <property type="evidence" value="ECO:0007669"/>
    <property type="project" value="TreeGrafter"/>
</dbReference>
<accession>A0AAD7M5P9</accession>
<name>A0AAD7M5P9_QUISA</name>
<protein>
    <submittedName>
        <fullName evidence="4">Kinase family protein</fullName>
    </submittedName>
</protein>
<dbReference type="GO" id="GO:0006623">
    <property type="term" value="P:protein targeting to vacuole"/>
    <property type="evidence" value="ECO:0007669"/>
    <property type="project" value="TreeGrafter"/>
</dbReference>
<keyword evidence="1 2" id="KW-0853">WD repeat</keyword>
<comment type="caution">
    <text evidence="4">The sequence shown here is derived from an EMBL/GenBank/DDBJ whole genome shotgun (WGS) entry which is preliminary data.</text>
</comment>
<dbReference type="Gene3D" id="1.10.510.10">
    <property type="entry name" value="Transferase(Phosphotransferase) domain 1"/>
    <property type="match status" value="1"/>
</dbReference>
<dbReference type="InterPro" id="IPR045162">
    <property type="entry name" value="Vps15-like"/>
</dbReference>
<dbReference type="PANTHER" id="PTHR17583">
    <property type="entry name" value="PHOSPHOINOSITIDE 3-KINASE REGULATORY SUBUNIT 4"/>
    <property type="match status" value="1"/>
</dbReference>
<organism evidence="4 5">
    <name type="scientific">Quillaja saponaria</name>
    <name type="common">Soap bark tree</name>
    <dbReference type="NCBI Taxonomy" id="32244"/>
    <lineage>
        <taxon>Eukaryota</taxon>
        <taxon>Viridiplantae</taxon>
        <taxon>Streptophyta</taxon>
        <taxon>Embryophyta</taxon>
        <taxon>Tracheophyta</taxon>
        <taxon>Spermatophyta</taxon>
        <taxon>Magnoliopsida</taxon>
        <taxon>eudicotyledons</taxon>
        <taxon>Gunneridae</taxon>
        <taxon>Pentapetalae</taxon>
        <taxon>rosids</taxon>
        <taxon>fabids</taxon>
        <taxon>Fabales</taxon>
        <taxon>Quillajaceae</taxon>
        <taxon>Quillaja</taxon>
    </lineage>
</organism>
<dbReference type="GO" id="GO:0034272">
    <property type="term" value="C:phosphatidylinositol 3-kinase complex, class III, type II"/>
    <property type="evidence" value="ECO:0007669"/>
    <property type="project" value="TreeGrafter"/>
</dbReference>
<gene>
    <name evidence="4" type="ORF">O6P43_007856</name>
</gene>
<dbReference type="PROSITE" id="PS50082">
    <property type="entry name" value="WD_REPEATS_2"/>
    <property type="match status" value="1"/>
</dbReference>
<keyword evidence="5" id="KW-1185">Reference proteome</keyword>
<dbReference type="GO" id="GO:0034271">
    <property type="term" value="C:phosphatidylinositol 3-kinase complex, class III, type I"/>
    <property type="evidence" value="ECO:0007669"/>
    <property type="project" value="TreeGrafter"/>
</dbReference>
<feature type="domain" description="Protein kinase" evidence="3">
    <location>
        <begin position="1"/>
        <end position="179"/>
    </location>
</feature>
<evidence type="ECO:0000256" key="2">
    <source>
        <dbReference type="PROSITE-ProRule" id="PRU00221"/>
    </source>
</evidence>
<dbReference type="SUPFAM" id="SSF56112">
    <property type="entry name" value="Protein kinase-like (PK-like)"/>
    <property type="match status" value="1"/>
</dbReference>
<dbReference type="GO" id="GO:0004674">
    <property type="term" value="F:protein serine/threonine kinase activity"/>
    <property type="evidence" value="ECO:0007669"/>
    <property type="project" value="InterPro"/>
</dbReference>
<reference evidence="4" key="1">
    <citation type="journal article" date="2023" name="Science">
        <title>Elucidation of the pathway for biosynthesis of saponin adjuvants from the soapbark tree.</title>
        <authorList>
            <person name="Reed J."/>
            <person name="Orme A."/>
            <person name="El-Demerdash A."/>
            <person name="Owen C."/>
            <person name="Martin L.B.B."/>
            <person name="Misra R.C."/>
            <person name="Kikuchi S."/>
            <person name="Rejzek M."/>
            <person name="Martin A.C."/>
            <person name="Harkess A."/>
            <person name="Leebens-Mack J."/>
            <person name="Louveau T."/>
            <person name="Stephenson M.J."/>
            <person name="Osbourn A."/>
        </authorList>
    </citation>
    <scope>NUCLEOTIDE SEQUENCE</scope>
    <source>
        <strain evidence="4">S10</strain>
    </source>
</reference>
<keyword evidence="4" id="KW-0418">Kinase</keyword>
<dbReference type="InterPro" id="IPR011009">
    <property type="entry name" value="Kinase-like_dom_sf"/>
</dbReference>
<evidence type="ECO:0000313" key="5">
    <source>
        <dbReference type="Proteomes" id="UP001163823"/>
    </source>
</evidence>
<dbReference type="PROSITE" id="PS50011">
    <property type="entry name" value="PROTEIN_KINASE_DOM"/>
    <property type="match status" value="1"/>
</dbReference>